<keyword evidence="2 10" id="KW-0436">Ligase</keyword>
<proteinExistence type="inferred from homology"/>
<evidence type="ECO:0000256" key="8">
    <source>
        <dbReference type="ARBA" id="ARBA00023146"/>
    </source>
</evidence>
<dbReference type="FunFam" id="3.40.50.620:FF:000075">
    <property type="entry name" value="Isoleucine--tRNA ligase"/>
    <property type="match status" value="1"/>
</dbReference>
<evidence type="ECO:0000313" key="13">
    <source>
        <dbReference type="EMBL" id="RSN69594.1"/>
    </source>
</evidence>
<dbReference type="Proteomes" id="UP000278149">
    <property type="component" value="Unassembled WGS sequence"/>
</dbReference>
<evidence type="ECO:0000259" key="12">
    <source>
        <dbReference type="Pfam" id="PF08264"/>
    </source>
</evidence>
<dbReference type="InterPro" id="IPR009080">
    <property type="entry name" value="tRNAsynth_Ia_anticodon-bd"/>
</dbReference>
<dbReference type="CDD" id="cd00818">
    <property type="entry name" value="IleRS_core"/>
    <property type="match status" value="1"/>
</dbReference>
<keyword evidence="4 10" id="KW-0547">Nucleotide-binding</keyword>
<dbReference type="InterPro" id="IPR009008">
    <property type="entry name" value="Val/Leu/Ile-tRNA-synth_edit"/>
</dbReference>
<dbReference type="Pfam" id="PF00133">
    <property type="entry name" value="tRNA-synt_1"/>
    <property type="match status" value="1"/>
</dbReference>
<dbReference type="GO" id="GO:0005737">
    <property type="term" value="C:cytoplasm"/>
    <property type="evidence" value="ECO:0007669"/>
    <property type="project" value="UniProtKB-SubCell"/>
</dbReference>
<reference evidence="13 14" key="1">
    <citation type="submission" date="2018-10" db="EMBL/GenBank/DDBJ databases">
        <title>Co-occurring genomic capacity for anaerobic methane metabolism and dissimilatory sulfite reduction discovered in the Korarchaeota.</title>
        <authorList>
            <person name="Mckay L.J."/>
            <person name="Dlakic M."/>
            <person name="Fields M.W."/>
            <person name="Delmont T.O."/>
            <person name="Eren A.M."/>
            <person name="Jay Z.J."/>
            <person name="Klingelsmith K.B."/>
            <person name="Rusch D.B."/>
            <person name="Inskeep W.P."/>
        </authorList>
    </citation>
    <scope>NUCLEOTIDE SEQUENCE [LARGE SCALE GENOMIC DNA]</scope>
    <source>
        <strain evidence="13 14">WS</strain>
    </source>
</reference>
<dbReference type="Gene3D" id="1.10.730.10">
    <property type="entry name" value="Isoleucyl-tRNA Synthetase, Domain 1"/>
    <property type="match status" value="1"/>
</dbReference>
<dbReference type="PRINTS" id="PR00984">
    <property type="entry name" value="TRNASYNTHILE"/>
</dbReference>
<dbReference type="NCBIfam" id="TIGR00392">
    <property type="entry name" value="ileS"/>
    <property type="match status" value="1"/>
</dbReference>
<organism evidence="13 14">
    <name type="scientific">Candidatus Korarchaeum cryptofilum</name>
    <dbReference type="NCBI Taxonomy" id="498846"/>
    <lineage>
        <taxon>Archaea</taxon>
        <taxon>Thermoproteota</taxon>
        <taxon>Candidatus Korarchaeia</taxon>
        <taxon>Candidatus Korarchaeales</taxon>
        <taxon>Candidatus Korarchaeaceae</taxon>
        <taxon>Candidatus Korarchaeum</taxon>
    </lineage>
</organism>
<feature type="binding site" evidence="10">
    <location>
        <position position="602"/>
    </location>
    <ligand>
        <name>ATP</name>
        <dbReference type="ChEBI" id="CHEBI:30616"/>
    </ligand>
</feature>
<feature type="domain" description="Methionyl/Valyl/Leucyl/Isoleucyl-tRNA synthetase anticodon-binding" evidence="12">
    <location>
        <begin position="681"/>
        <end position="829"/>
    </location>
</feature>
<protein>
    <recommendedName>
        <fullName evidence="10">Isoleucine--tRNA ligase</fullName>
        <ecNumber evidence="10">6.1.1.5</ecNumber>
    </recommendedName>
    <alternativeName>
        <fullName evidence="10">Isoleucyl-tRNA synthetase</fullName>
        <shortName evidence="10">IleRS</shortName>
    </alternativeName>
</protein>
<dbReference type="InterPro" id="IPR014729">
    <property type="entry name" value="Rossmann-like_a/b/a_fold"/>
</dbReference>
<evidence type="ECO:0000256" key="5">
    <source>
        <dbReference type="ARBA" id="ARBA00022833"/>
    </source>
</evidence>
<dbReference type="InterPro" id="IPR002300">
    <property type="entry name" value="aa-tRNA-synth_Ia"/>
</dbReference>
<dbReference type="InterPro" id="IPR033709">
    <property type="entry name" value="Anticodon_Ile_ABEc"/>
</dbReference>
<evidence type="ECO:0000256" key="1">
    <source>
        <dbReference type="ARBA" id="ARBA00022490"/>
    </source>
</evidence>
<dbReference type="GO" id="GO:0002161">
    <property type="term" value="F:aminoacyl-tRNA deacylase activity"/>
    <property type="evidence" value="ECO:0007669"/>
    <property type="project" value="InterPro"/>
</dbReference>
<dbReference type="GO" id="GO:0008270">
    <property type="term" value="F:zinc ion binding"/>
    <property type="evidence" value="ECO:0007669"/>
    <property type="project" value="UniProtKB-UniRule"/>
</dbReference>
<dbReference type="PANTHER" id="PTHR42780:SF1">
    <property type="entry name" value="ISOLEUCINE--TRNA LIGASE, CYTOPLASMIC"/>
    <property type="match status" value="1"/>
</dbReference>
<evidence type="ECO:0000256" key="4">
    <source>
        <dbReference type="ARBA" id="ARBA00022741"/>
    </source>
</evidence>
<comment type="similarity">
    <text evidence="10">Belongs to the class-I aminoacyl-tRNA synthetase family. IleS type 2 subfamily.</text>
</comment>
<dbReference type="Pfam" id="PF08264">
    <property type="entry name" value="Anticodon_1"/>
    <property type="match status" value="1"/>
</dbReference>
<dbReference type="EC" id="6.1.1.5" evidence="10"/>
<feature type="domain" description="Aminoacyl-tRNA synthetase class Ia" evidence="11">
    <location>
        <begin position="20"/>
        <end position="637"/>
    </location>
</feature>
<name>A0A3R9QZ91_9CREN</name>
<dbReference type="AlphaFoldDB" id="A0A3R9QZ91"/>
<evidence type="ECO:0000256" key="2">
    <source>
        <dbReference type="ARBA" id="ARBA00022598"/>
    </source>
</evidence>
<dbReference type="Pfam" id="PF19302">
    <property type="entry name" value="DUF5915"/>
    <property type="match status" value="1"/>
</dbReference>
<evidence type="ECO:0000259" key="11">
    <source>
        <dbReference type="Pfam" id="PF00133"/>
    </source>
</evidence>
<comment type="subcellular location">
    <subcellularLocation>
        <location evidence="10">Cytoplasm</location>
    </subcellularLocation>
</comment>
<evidence type="ECO:0000256" key="3">
    <source>
        <dbReference type="ARBA" id="ARBA00022723"/>
    </source>
</evidence>
<dbReference type="SUPFAM" id="SSF52374">
    <property type="entry name" value="Nucleotidylyl transferase"/>
    <property type="match status" value="1"/>
</dbReference>
<sequence>MPKLRRLGRNFDPKSYEQEILRYWDERKVYEKLRESRIGAKKFHFLDGPPYPSSDTPHPGTVWNKVVKDAVVRFKRGEGYFVLDKPGWDTHGLPIEVMTERALGFSSKKDIETFGIAKFVEQCRELAARNIESMTRHFKEFGVSLDWSSPYVTYEREYIESAWWGIKRIWENGMLYQGERPVHWCPRCETVLSDYEVSESYKELMDPSIYVKFKLVDRPEYILIWTTTPWTLPGNVAVMVHPDEKYVKVRTDSGVLILAEKRLEHVMREAGIKSYEVIEEFQGRSLEGLKYEHPLEDVVDVQRELREYHMIILSSEYVTMEEGSGCVHSAPGHGKEDFEVCSRYGLPVKSPVDERGLFTAEAGKYAGLNVREANNLIIRDLEERGALVAKGTVVHKYPVCWRCDTPLIIRATKQWFIRISDIREKLLSESDKVKWVPRWGGERRFRDWLLGVEDWIISRQRYWGIPIPIWTCDKCGKIEVIGSSRELEAKSGVKLEDLHRPWVDEVSIKCDSCGGTMRRIPDIMDVWYDSGISFFASLGYPYKTDSLNEIFPVDFITEGHDQVRGWFFSLLRMGVLLFGRAPYRSVLMHGFMLDEKGREMHKRLGNYVPPQEIVKRFGRDCFRAFVLTKVPWQDLRFSWKGMEEVSRKLNIIWNVYVFATTYIGDRDIKDLDPSDVRDPINKWLISRLNTTMKNFREAMEEYNLHVASNEIINFLVEDVSHLYLRVSRKKIRSKDEATSSEWISVLYYVLRNAIPYLSVVTPFLAEKIYLDAFMMNGDPESVNFLTLPEPNLLMIDEELESLMDIVRGIISSSGQARSSVGLKRRQPLRRMVISSEDPLVKKAVENFSEVIMMEANLREVEFGDPPKDGKWVEGSFNGGKIYLSLEIGEEELLEGLSRELIRRIQLMRKELGLTLGVERIEVYIQGDEEIRKAVDSFYDDITWNSDADLIQIVSGPEEVSEFSLGKEWEIDGRRVVIWVRKI</sequence>
<dbReference type="InterPro" id="IPR002301">
    <property type="entry name" value="Ile-tRNA-ligase"/>
</dbReference>
<comment type="cofactor">
    <cofactor evidence="10">
        <name>Zn(2+)</name>
        <dbReference type="ChEBI" id="CHEBI:29105"/>
    </cofactor>
</comment>
<keyword evidence="8 10" id="KW-0030">Aminoacyl-tRNA synthetase</keyword>
<comment type="catalytic activity">
    <reaction evidence="9 10">
        <text>tRNA(Ile) + L-isoleucine + ATP = L-isoleucyl-tRNA(Ile) + AMP + diphosphate</text>
        <dbReference type="Rhea" id="RHEA:11060"/>
        <dbReference type="Rhea" id="RHEA-COMP:9666"/>
        <dbReference type="Rhea" id="RHEA-COMP:9695"/>
        <dbReference type="ChEBI" id="CHEBI:30616"/>
        <dbReference type="ChEBI" id="CHEBI:33019"/>
        <dbReference type="ChEBI" id="CHEBI:58045"/>
        <dbReference type="ChEBI" id="CHEBI:78442"/>
        <dbReference type="ChEBI" id="CHEBI:78528"/>
        <dbReference type="ChEBI" id="CHEBI:456215"/>
        <dbReference type="EC" id="6.1.1.5"/>
    </reaction>
</comment>
<dbReference type="GO" id="GO:0006428">
    <property type="term" value="P:isoleucyl-tRNA aminoacylation"/>
    <property type="evidence" value="ECO:0007669"/>
    <property type="project" value="UniProtKB-UniRule"/>
</dbReference>
<comment type="caution">
    <text evidence="13">The sequence shown here is derived from an EMBL/GenBank/DDBJ whole genome shotgun (WGS) entry which is preliminary data.</text>
</comment>
<dbReference type="EMBL" id="RCOR01000018">
    <property type="protein sequence ID" value="RSN69594.1"/>
    <property type="molecule type" value="Genomic_DNA"/>
</dbReference>
<dbReference type="GO" id="GO:0000049">
    <property type="term" value="F:tRNA binding"/>
    <property type="evidence" value="ECO:0007669"/>
    <property type="project" value="InterPro"/>
</dbReference>
<dbReference type="SUPFAM" id="SSF50677">
    <property type="entry name" value="ValRS/IleRS/LeuRS editing domain"/>
    <property type="match status" value="1"/>
</dbReference>
<evidence type="ECO:0000256" key="7">
    <source>
        <dbReference type="ARBA" id="ARBA00022917"/>
    </source>
</evidence>
<comment type="function">
    <text evidence="10">Catalyzes the attachment of isoleucine to tRNA(Ile). As IleRS can inadvertently accommodate and process structurally similar amino acids such as valine, to avoid such errors it has two additional distinct tRNA(Ile)-dependent editing activities. One activity is designated as 'pretransfer' editing and involves the hydrolysis of activated Val-AMP. The other activity is designated 'posttransfer' editing and involves deacylation of mischarged Val-tRNA(Ile).</text>
</comment>
<gene>
    <name evidence="10" type="primary">ileS</name>
    <name evidence="13" type="ORF">D9Q81_03045</name>
</gene>
<comment type="subunit">
    <text evidence="10">Monomer.</text>
</comment>
<keyword evidence="3 10" id="KW-0479">Metal-binding</keyword>
<dbReference type="SUPFAM" id="SSF47323">
    <property type="entry name" value="Anticodon-binding domain of a subclass of class I aminoacyl-tRNA synthetases"/>
    <property type="match status" value="1"/>
</dbReference>
<feature type="short sequence motif" description="'KMSKS' region" evidence="10">
    <location>
        <begin position="599"/>
        <end position="603"/>
    </location>
</feature>
<dbReference type="GO" id="GO:0005524">
    <property type="term" value="F:ATP binding"/>
    <property type="evidence" value="ECO:0007669"/>
    <property type="project" value="UniProtKB-UniRule"/>
</dbReference>
<dbReference type="GO" id="GO:0004822">
    <property type="term" value="F:isoleucine-tRNA ligase activity"/>
    <property type="evidence" value="ECO:0007669"/>
    <property type="project" value="UniProtKB-UniRule"/>
</dbReference>
<keyword evidence="6 10" id="KW-0067">ATP-binding</keyword>
<keyword evidence="5 10" id="KW-0862">Zinc</keyword>
<comment type="domain">
    <text evidence="10">IleRS has two distinct active sites: one for aminoacylation and one for editing. The misactivated valine is translocated from the active site to the editing site, which sterically excludes the correctly activated isoleucine. The single editing site contains two valyl binding pockets, one specific for each substrate (Val-AMP or Val-tRNA(Ile)).</text>
</comment>
<dbReference type="PANTHER" id="PTHR42780">
    <property type="entry name" value="SOLEUCYL-TRNA SYNTHETASE"/>
    <property type="match status" value="1"/>
</dbReference>
<accession>A0A3R9QZ91</accession>
<dbReference type="InterPro" id="IPR023586">
    <property type="entry name" value="Ile-tRNA-ligase_type2"/>
</dbReference>
<evidence type="ECO:0000256" key="6">
    <source>
        <dbReference type="ARBA" id="ARBA00022840"/>
    </source>
</evidence>
<keyword evidence="1 10" id="KW-0963">Cytoplasm</keyword>
<dbReference type="HAMAP" id="MF_02003">
    <property type="entry name" value="Ile_tRNA_synth_type2"/>
    <property type="match status" value="1"/>
</dbReference>
<dbReference type="InterPro" id="IPR013155">
    <property type="entry name" value="M/V/L/I-tRNA-synth_anticd-bd"/>
</dbReference>
<evidence type="ECO:0000313" key="14">
    <source>
        <dbReference type="Proteomes" id="UP000278149"/>
    </source>
</evidence>
<evidence type="ECO:0000256" key="10">
    <source>
        <dbReference type="HAMAP-Rule" id="MF_02003"/>
    </source>
</evidence>
<keyword evidence="7 10" id="KW-0648">Protein biosynthesis</keyword>
<dbReference type="CDD" id="cd07961">
    <property type="entry name" value="Anticodon_Ia_Ile_ABEc"/>
    <property type="match status" value="1"/>
</dbReference>
<evidence type="ECO:0000256" key="9">
    <source>
        <dbReference type="ARBA" id="ARBA00048359"/>
    </source>
</evidence>
<comment type="caution">
    <text evidence="10">Lacks conserved residue(s) required for the propagation of feature annotation.</text>
</comment>
<dbReference type="Gene3D" id="3.40.50.620">
    <property type="entry name" value="HUPs"/>
    <property type="match status" value="2"/>
</dbReference>
<dbReference type="RefSeq" id="WP_125741182.1">
    <property type="nucleotide sequence ID" value="NZ_RCOR01000018.1"/>
</dbReference>